<organism evidence="3 4">
    <name type="scientific">Oryzicola mucosus</name>
    <dbReference type="NCBI Taxonomy" id="2767425"/>
    <lineage>
        <taxon>Bacteria</taxon>
        <taxon>Pseudomonadati</taxon>
        <taxon>Pseudomonadota</taxon>
        <taxon>Alphaproteobacteria</taxon>
        <taxon>Hyphomicrobiales</taxon>
        <taxon>Phyllobacteriaceae</taxon>
        <taxon>Oryzicola</taxon>
    </lineage>
</organism>
<evidence type="ECO:0000256" key="1">
    <source>
        <dbReference type="ARBA" id="ARBA00022801"/>
    </source>
</evidence>
<keyword evidence="1" id="KW-0378">Hydrolase</keyword>
<dbReference type="Gene3D" id="3.10.129.10">
    <property type="entry name" value="Hotdog Thioesterase"/>
    <property type="match status" value="1"/>
</dbReference>
<gene>
    <name evidence="3" type="ORF">ICI42_22220</name>
</gene>
<dbReference type="CDD" id="cd03443">
    <property type="entry name" value="PaaI_thioesterase"/>
    <property type="match status" value="1"/>
</dbReference>
<sequence>MADRCPFNAWLGLHIVSVGHGELELTAVWRDEMMGAPERKLIHGGVLASLIDAGGDYAVATMLGHASPTIDLRTDYHRIAAYGDLKVVGKVIKLGKTVSTADAFIYDKMGRLVASGRGVYFTSQSTLEG</sequence>
<evidence type="ECO:0000259" key="2">
    <source>
        <dbReference type="Pfam" id="PF03061"/>
    </source>
</evidence>
<evidence type="ECO:0000313" key="4">
    <source>
        <dbReference type="Proteomes" id="UP000643405"/>
    </source>
</evidence>
<proteinExistence type="predicted"/>
<protein>
    <submittedName>
        <fullName evidence="3">PaaI family thioesterase</fullName>
    </submittedName>
</protein>
<dbReference type="EMBL" id="JACVVX010000012">
    <property type="protein sequence ID" value="MBD0417362.1"/>
    <property type="molecule type" value="Genomic_DNA"/>
</dbReference>
<accession>A0A8J6PZS0</accession>
<feature type="domain" description="Thioesterase" evidence="2">
    <location>
        <begin position="42"/>
        <end position="113"/>
    </location>
</feature>
<dbReference type="InterPro" id="IPR006683">
    <property type="entry name" value="Thioestr_dom"/>
</dbReference>
<dbReference type="InterPro" id="IPR029069">
    <property type="entry name" value="HotDog_dom_sf"/>
</dbReference>
<name>A0A8J6PZS0_9HYPH</name>
<dbReference type="Proteomes" id="UP000643405">
    <property type="component" value="Unassembled WGS sequence"/>
</dbReference>
<evidence type="ECO:0000313" key="3">
    <source>
        <dbReference type="EMBL" id="MBD0417362.1"/>
    </source>
</evidence>
<reference evidence="3" key="1">
    <citation type="submission" date="2020-09" db="EMBL/GenBank/DDBJ databases">
        <title>Genome seq and assembly of Tianweitania sp.</title>
        <authorList>
            <person name="Chhetri G."/>
        </authorList>
    </citation>
    <scope>NUCLEOTIDE SEQUENCE</scope>
    <source>
        <strain evidence="3">Rool2</strain>
    </source>
</reference>
<dbReference type="AlphaFoldDB" id="A0A8J6PZS0"/>
<dbReference type="InterPro" id="IPR003736">
    <property type="entry name" value="PAAI_dom"/>
</dbReference>
<dbReference type="GO" id="GO:0016289">
    <property type="term" value="F:acyl-CoA hydrolase activity"/>
    <property type="evidence" value="ECO:0007669"/>
    <property type="project" value="UniProtKB-ARBA"/>
</dbReference>
<keyword evidence="4" id="KW-1185">Reference proteome</keyword>
<dbReference type="Pfam" id="PF03061">
    <property type="entry name" value="4HBT"/>
    <property type="match status" value="1"/>
</dbReference>
<comment type="caution">
    <text evidence="3">The sequence shown here is derived from an EMBL/GenBank/DDBJ whole genome shotgun (WGS) entry which is preliminary data.</text>
</comment>
<dbReference type="NCBIfam" id="TIGR00369">
    <property type="entry name" value="unchar_dom_1"/>
    <property type="match status" value="1"/>
</dbReference>
<dbReference type="SUPFAM" id="SSF54637">
    <property type="entry name" value="Thioesterase/thiol ester dehydrase-isomerase"/>
    <property type="match status" value="1"/>
</dbReference>